<reference evidence="6 7" key="1">
    <citation type="submission" date="2019-03" db="EMBL/GenBank/DDBJ databases">
        <title>Genomic Encyclopedia of Type Strains, Phase IV (KMG-IV): sequencing the most valuable type-strain genomes for metagenomic binning, comparative biology and taxonomic classification.</title>
        <authorList>
            <person name="Goeker M."/>
        </authorList>
    </citation>
    <scope>NUCLEOTIDE SEQUENCE [LARGE SCALE GENOMIC DNA]</scope>
    <source>
        <strain evidence="6 7">DSM 2286</strain>
    </source>
</reference>
<evidence type="ECO:0000259" key="5">
    <source>
        <dbReference type="Pfam" id="PF00535"/>
    </source>
</evidence>
<keyword evidence="4" id="KW-1133">Transmembrane helix</keyword>
<dbReference type="CDD" id="cd06439">
    <property type="entry name" value="CESA_like_1"/>
    <property type="match status" value="1"/>
</dbReference>
<evidence type="ECO:0000313" key="7">
    <source>
        <dbReference type="Proteomes" id="UP000295169"/>
    </source>
</evidence>
<gene>
    <name evidence="6" type="ORF">EV691_10226</name>
</gene>
<name>A0A4R1PR44_9GAMM</name>
<dbReference type="AlphaFoldDB" id="A0A4R1PR44"/>
<feature type="domain" description="Glycosyltransferase 2-like" evidence="5">
    <location>
        <begin position="46"/>
        <end position="188"/>
    </location>
</feature>
<evidence type="ECO:0000256" key="2">
    <source>
        <dbReference type="ARBA" id="ARBA00022676"/>
    </source>
</evidence>
<dbReference type="InterPro" id="IPR001173">
    <property type="entry name" value="Glyco_trans_2-like"/>
</dbReference>
<dbReference type="Gene3D" id="3.90.550.10">
    <property type="entry name" value="Spore Coat Polysaccharide Biosynthesis Protein SpsA, Chain A"/>
    <property type="match status" value="1"/>
</dbReference>
<evidence type="ECO:0000256" key="4">
    <source>
        <dbReference type="SAM" id="Phobius"/>
    </source>
</evidence>
<dbReference type="SUPFAM" id="SSF53448">
    <property type="entry name" value="Nucleotide-diphospho-sugar transferases"/>
    <property type="match status" value="1"/>
</dbReference>
<proteinExistence type="inferred from homology"/>
<dbReference type="InterPro" id="IPR029044">
    <property type="entry name" value="Nucleotide-diphossugar_trans"/>
</dbReference>
<keyword evidence="2" id="KW-0328">Glycosyltransferase</keyword>
<keyword evidence="4" id="KW-0812">Transmembrane</keyword>
<dbReference type="EMBL" id="SMMU01000002">
    <property type="protein sequence ID" value="TCL34053.1"/>
    <property type="molecule type" value="Genomic_DNA"/>
</dbReference>
<keyword evidence="3 6" id="KW-0808">Transferase</keyword>
<dbReference type="Pfam" id="PF00535">
    <property type="entry name" value="Glycos_transf_2"/>
    <property type="match status" value="1"/>
</dbReference>
<comment type="similarity">
    <text evidence="1">Belongs to the glycosyltransferase 2 family.</text>
</comment>
<dbReference type="PANTHER" id="PTHR43630:SF1">
    <property type="entry name" value="POLY-BETA-1,6-N-ACETYL-D-GLUCOSAMINE SYNTHASE"/>
    <property type="match status" value="1"/>
</dbReference>
<dbReference type="RefSeq" id="WP_131298993.1">
    <property type="nucleotide sequence ID" value="NZ_JBHLST010000003.1"/>
</dbReference>
<feature type="transmembrane region" description="Helical" evidence="4">
    <location>
        <begin position="318"/>
        <end position="338"/>
    </location>
</feature>
<dbReference type="Proteomes" id="UP000295169">
    <property type="component" value="Unassembled WGS sequence"/>
</dbReference>
<organism evidence="6 7">
    <name type="scientific">Azotobacter chroococcum</name>
    <dbReference type="NCBI Taxonomy" id="353"/>
    <lineage>
        <taxon>Bacteria</taxon>
        <taxon>Pseudomonadati</taxon>
        <taxon>Pseudomonadota</taxon>
        <taxon>Gammaproteobacteria</taxon>
        <taxon>Pseudomonadales</taxon>
        <taxon>Pseudomonadaceae</taxon>
        <taxon>Azotobacter</taxon>
    </lineage>
</organism>
<feature type="transmembrane region" description="Helical" evidence="4">
    <location>
        <begin position="6"/>
        <end position="30"/>
    </location>
</feature>
<comment type="caution">
    <text evidence="6">The sequence shown here is derived from an EMBL/GenBank/DDBJ whole genome shotgun (WGS) entry which is preliminary data.</text>
</comment>
<sequence>MAESIFWLCLCLPLFAYLGYPALLALCALFRRPAPAGAPQELPRVSVIVAAYNEERHIVAKLRSLLDDDYPRERRQIIVASDGSSDATVTLARRVAQLRPWDDIRVLELPRSGKAGALNNAVAVADGEILVFSDADTLWTGDTLRQLVAPFADPRVGATAGNVTIPAAGKALAVGDRLYRAYESWLRRLESRTGCMASADGGLQALRRSLFQTVPADVTDDFFLSTCAPVAGQRIVFAEAARVVDVGVESADSQFRRRRRITTRGLRSLARRRALLAPHRHGLLALGLLSHKLIRRLAPVLLIPLLLSNLWLWDAGAFYRFALLAQLAGYAVAVIGLLGQHRRLPKPFHLAAYLLVTLAAMSAGVWQFLGGQRYQHWNPQQNR</sequence>
<evidence type="ECO:0000256" key="3">
    <source>
        <dbReference type="ARBA" id="ARBA00022679"/>
    </source>
</evidence>
<dbReference type="GO" id="GO:0016757">
    <property type="term" value="F:glycosyltransferase activity"/>
    <property type="evidence" value="ECO:0007669"/>
    <property type="project" value="UniProtKB-KW"/>
</dbReference>
<keyword evidence="4" id="KW-0472">Membrane</keyword>
<accession>A0A4R1PR44</accession>
<feature type="transmembrane region" description="Helical" evidence="4">
    <location>
        <begin position="293"/>
        <end position="312"/>
    </location>
</feature>
<protein>
    <submittedName>
        <fullName evidence="6">Cellulose synthase/poly-beta-1,6-N-acetylglucosamine synthase-like glycosyltransferase</fullName>
    </submittedName>
</protein>
<evidence type="ECO:0000313" key="6">
    <source>
        <dbReference type="EMBL" id="TCL34053.1"/>
    </source>
</evidence>
<dbReference type="PANTHER" id="PTHR43630">
    <property type="entry name" value="POLY-BETA-1,6-N-ACETYL-D-GLUCOSAMINE SYNTHASE"/>
    <property type="match status" value="1"/>
</dbReference>
<evidence type="ECO:0000256" key="1">
    <source>
        <dbReference type="ARBA" id="ARBA00006739"/>
    </source>
</evidence>
<feature type="transmembrane region" description="Helical" evidence="4">
    <location>
        <begin position="350"/>
        <end position="369"/>
    </location>
</feature>